<evidence type="ECO:0000256" key="1">
    <source>
        <dbReference type="SAM" id="Phobius"/>
    </source>
</evidence>
<comment type="caution">
    <text evidence="2">The sequence shown here is derived from an EMBL/GenBank/DDBJ whole genome shotgun (WGS) entry which is preliminary data.</text>
</comment>
<feature type="transmembrane region" description="Helical" evidence="1">
    <location>
        <begin position="12"/>
        <end position="32"/>
    </location>
</feature>
<dbReference type="AlphaFoldDB" id="A0A926CZG1"/>
<evidence type="ECO:0000313" key="3">
    <source>
        <dbReference type="Proteomes" id="UP000654279"/>
    </source>
</evidence>
<dbReference type="EMBL" id="JACRSO010000001">
    <property type="protein sequence ID" value="MBC8528567.1"/>
    <property type="molecule type" value="Genomic_DNA"/>
</dbReference>
<keyword evidence="3" id="KW-1185">Reference proteome</keyword>
<protein>
    <submittedName>
        <fullName evidence="2">Thioredoxin</fullName>
    </submittedName>
</protein>
<dbReference type="NCBIfam" id="NF040920">
    <property type="entry name" value="CD1871A_fam"/>
    <property type="match status" value="1"/>
</dbReference>
<keyword evidence="1" id="KW-1133">Transmembrane helix</keyword>
<reference evidence="2" key="1">
    <citation type="submission" date="2020-08" db="EMBL/GenBank/DDBJ databases">
        <title>Genome public.</title>
        <authorList>
            <person name="Liu C."/>
            <person name="Sun Q."/>
        </authorList>
    </citation>
    <scope>NUCLEOTIDE SEQUENCE</scope>
    <source>
        <strain evidence="2">NSJ-44</strain>
    </source>
</reference>
<proteinExistence type="predicted"/>
<gene>
    <name evidence="2" type="ORF">H8699_03830</name>
</gene>
<name>A0A926CZG1_9FIRM</name>
<sequence length="54" mass="5755">MEVAVSKNKRSFPWLTAGLIAAGAVLLGIGYFRGEMETVLRKAVTICLECIGIG</sequence>
<dbReference type="Proteomes" id="UP000654279">
    <property type="component" value="Unassembled WGS sequence"/>
</dbReference>
<keyword evidence="1" id="KW-0812">Transmembrane</keyword>
<evidence type="ECO:0000313" key="2">
    <source>
        <dbReference type="EMBL" id="MBC8528567.1"/>
    </source>
</evidence>
<organism evidence="2 3">
    <name type="scientific">Luoshenia tenuis</name>
    <dbReference type="NCBI Taxonomy" id="2763654"/>
    <lineage>
        <taxon>Bacteria</taxon>
        <taxon>Bacillati</taxon>
        <taxon>Bacillota</taxon>
        <taxon>Clostridia</taxon>
        <taxon>Christensenellales</taxon>
        <taxon>Christensenellaceae</taxon>
        <taxon>Luoshenia</taxon>
    </lineage>
</organism>
<accession>A0A926CZG1</accession>
<dbReference type="InterPro" id="IPR047708">
    <property type="entry name" value="CD1871A-like"/>
</dbReference>
<keyword evidence="1" id="KW-0472">Membrane</keyword>